<evidence type="ECO:0000256" key="1">
    <source>
        <dbReference type="ARBA" id="ARBA00001974"/>
    </source>
</evidence>
<dbReference type="InterPro" id="IPR006094">
    <property type="entry name" value="Oxid_FAD_bind_N"/>
</dbReference>
<dbReference type="PANTHER" id="PTHR42973">
    <property type="entry name" value="BINDING OXIDOREDUCTASE, PUTATIVE (AFU_ORTHOLOGUE AFUA_1G17690)-RELATED"/>
    <property type="match status" value="1"/>
</dbReference>
<dbReference type="PROSITE" id="PS51387">
    <property type="entry name" value="FAD_PCMH"/>
    <property type="match status" value="1"/>
</dbReference>
<dbReference type="GO" id="GO:0016491">
    <property type="term" value="F:oxidoreductase activity"/>
    <property type="evidence" value="ECO:0007669"/>
    <property type="project" value="UniProtKB-KW"/>
</dbReference>
<dbReference type="AlphaFoldDB" id="A0A1Z2L3N2"/>
<evidence type="ECO:0000256" key="4">
    <source>
        <dbReference type="ARBA" id="ARBA00022827"/>
    </source>
</evidence>
<sequence>MSDASRPPSAVGAADPRYEALATRGNNKRFTARPEEFRVVTTTAEVVAAVGDAVRAGQHIAVRSGGHGYENAVGEPGVQLVLDLGEMRAVAFDTERDAFMVEPGARLLKDVYGPMYERWGVAIPAGNSNTVGVGGHVQGGGYGSLCRAHGLTVDHLEAVEVVTVDAAGEARAVVATREPDDPHHDLWWALTGGGGGNFGVVTRFWFRTPGAEGTDPAGLLPNPPAEVITSTVLFPRAGLDQPAMRTLVGGFGRWHERNSAPDSPYAHLFASLVLLGRDPDPEKDMGAVLVTHMDATRPDAERLLTDFLDEVAGQPGLAPVVLPHGTVPWLDSKKALGDAQDAETGRQKVKSANLRRAFRDDQADALHAFLNSDDHANGSSLVALDSYGGRVGTVAPDATAVAQRDSVLKVLFMNTWQDAADDAVNLDWMRRFHGAVFAKTGGVPAPDDTQDGAFVNFADTDLADPAWNTSDSPWHELYYKDNYPRLQGVRAAYDPRGVFGHALSVRTP</sequence>
<dbReference type="EMBL" id="CP021744">
    <property type="protein sequence ID" value="ARZ68905.1"/>
    <property type="molecule type" value="Genomic_DNA"/>
</dbReference>
<dbReference type="InterPro" id="IPR036318">
    <property type="entry name" value="FAD-bd_PCMH-like_sf"/>
</dbReference>
<keyword evidence="5" id="KW-0560">Oxidoreductase</keyword>
<reference evidence="7 8" key="1">
    <citation type="submission" date="2017-06" db="EMBL/GenBank/DDBJ databases">
        <title>Streptomyces albireticuli Genome sequencing and assembly.</title>
        <authorList>
            <person name="Wang Y."/>
            <person name="Du B."/>
            <person name="Ding Y."/>
            <person name="Liu H."/>
            <person name="Hou Q."/>
            <person name="Liu K."/>
            <person name="Yao L."/>
            <person name="Wang C."/>
        </authorList>
    </citation>
    <scope>NUCLEOTIDE SEQUENCE [LARGE SCALE GENOMIC DNA]</scope>
    <source>
        <strain evidence="7 8">MDJK11</strain>
    </source>
</reference>
<dbReference type="InterPro" id="IPR016169">
    <property type="entry name" value="FAD-bd_PCMH_sub2"/>
</dbReference>
<organism evidence="7 8">
    <name type="scientific">Streptomyces albireticuli</name>
    <dbReference type="NCBI Taxonomy" id="1940"/>
    <lineage>
        <taxon>Bacteria</taxon>
        <taxon>Bacillati</taxon>
        <taxon>Actinomycetota</taxon>
        <taxon>Actinomycetes</taxon>
        <taxon>Kitasatosporales</taxon>
        <taxon>Streptomycetaceae</taxon>
        <taxon>Streptomyces</taxon>
    </lineage>
</organism>
<dbReference type="InterPro" id="IPR006093">
    <property type="entry name" value="Oxy_OxRdtase_FAD_BS"/>
</dbReference>
<dbReference type="SUPFAM" id="SSF56176">
    <property type="entry name" value="FAD-binding/transporter-associated domain-like"/>
    <property type="match status" value="1"/>
</dbReference>
<dbReference type="Gene3D" id="3.40.462.20">
    <property type="match status" value="1"/>
</dbReference>
<dbReference type="PROSITE" id="PS00862">
    <property type="entry name" value="OX2_COVAL_FAD"/>
    <property type="match status" value="1"/>
</dbReference>
<feature type="domain" description="FAD-binding PCMH-type" evidence="6">
    <location>
        <begin position="30"/>
        <end position="211"/>
    </location>
</feature>
<evidence type="ECO:0000256" key="2">
    <source>
        <dbReference type="ARBA" id="ARBA00005466"/>
    </source>
</evidence>
<evidence type="ECO:0000313" key="8">
    <source>
        <dbReference type="Proteomes" id="UP000195755"/>
    </source>
</evidence>
<dbReference type="Gene3D" id="3.30.465.10">
    <property type="match status" value="1"/>
</dbReference>
<proteinExistence type="inferred from homology"/>
<dbReference type="InterPro" id="IPR050416">
    <property type="entry name" value="FAD-linked_Oxidoreductase"/>
</dbReference>
<keyword evidence="4" id="KW-0274">FAD</keyword>
<name>A0A1Z2L3N2_9ACTN</name>
<evidence type="ECO:0000256" key="5">
    <source>
        <dbReference type="ARBA" id="ARBA00023002"/>
    </source>
</evidence>
<accession>A0A1Z2L3N2</accession>
<gene>
    <name evidence="7" type="ORF">SMD11_3265</name>
</gene>
<dbReference type="KEGG" id="salj:SMD11_3265"/>
<comment type="cofactor">
    <cofactor evidence="1">
        <name>FAD</name>
        <dbReference type="ChEBI" id="CHEBI:57692"/>
    </cofactor>
</comment>
<evidence type="ECO:0000313" key="7">
    <source>
        <dbReference type="EMBL" id="ARZ68905.1"/>
    </source>
</evidence>
<dbReference type="InterPro" id="IPR012951">
    <property type="entry name" value="BBE"/>
</dbReference>
<dbReference type="OrthoDB" id="545125at2"/>
<dbReference type="Pfam" id="PF01565">
    <property type="entry name" value="FAD_binding_4"/>
    <property type="match status" value="1"/>
</dbReference>
<dbReference type="InterPro" id="IPR016166">
    <property type="entry name" value="FAD-bd_PCMH"/>
</dbReference>
<dbReference type="Proteomes" id="UP000195755">
    <property type="component" value="Chromosome"/>
</dbReference>
<comment type="similarity">
    <text evidence="2">Belongs to the oxygen-dependent FAD-linked oxidoreductase family.</text>
</comment>
<keyword evidence="3" id="KW-0285">Flavoprotein</keyword>
<dbReference type="GO" id="GO:0071949">
    <property type="term" value="F:FAD binding"/>
    <property type="evidence" value="ECO:0007669"/>
    <property type="project" value="InterPro"/>
</dbReference>
<protein>
    <recommendedName>
        <fullName evidence="6">FAD-binding PCMH-type domain-containing protein</fullName>
    </recommendedName>
</protein>
<dbReference type="PANTHER" id="PTHR42973:SF39">
    <property type="entry name" value="FAD-BINDING PCMH-TYPE DOMAIN-CONTAINING PROTEIN"/>
    <property type="match status" value="1"/>
</dbReference>
<dbReference type="Pfam" id="PF08031">
    <property type="entry name" value="BBE"/>
    <property type="match status" value="1"/>
</dbReference>
<evidence type="ECO:0000256" key="3">
    <source>
        <dbReference type="ARBA" id="ARBA00022630"/>
    </source>
</evidence>
<dbReference type="RefSeq" id="WP_087927105.1">
    <property type="nucleotide sequence ID" value="NZ_CP021744.1"/>
</dbReference>
<evidence type="ECO:0000259" key="6">
    <source>
        <dbReference type="PROSITE" id="PS51387"/>
    </source>
</evidence>